<evidence type="ECO:0000313" key="4">
    <source>
        <dbReference type="EMBL" id="EDV91597.1"/>
    </source>
</evidence>
<reference evidence="4 5" key="1">
    <citation type="journal article" date="2007" name="Nature">
        <title>Evolution of genes and genomes on the Drosophila phylogeny.</title>
        <authorList>
            <consortium name="Drosophila 12 Genomes Consortium"/>
            <person name="Clark A.G."/>
            <person name="Eisen M.B."/>
            <person name="Smith D.R."/>
            <person name="Bergman C.M."/>
            <person name="Oliver B."/>
            <person name="Markow T.A."/>
            <person name="Kaufman T.C."/>
            <person name="Kellis M."/>
            <person name="Gelbart W."/>
            <person name="Iyer V.N."/>
            <person name="Pollard D.A."/>
            <person name="Sackton T.B."/>
            <person name="Larracuente A.M."/>
            <person name="Singh N.D."/>
            <person name="Abad J.P."/>
            <person name="Abt D.N."/>
            <person name="Adryan B."/>
            <person name="Aguade M."/>
            <person name="Akashi H."/>
            <person name="Anderson W.W."/>
            <person name="Aquadro C.F."/>
            <person name="Ardell D.H."/>
            <person name="Arguello R."/>
            <person name="Artieri C.G."/>
            <person name="Barbash D.A."/>
            <person name="Barker D."/>
            <person name="Barsanti P."/>
            <person name="Batterham P."/>
            <person name="Batzoglou S."/>
            <person name="Begun D."/>
            <person name="Bhutkar A."/>
            <person name="Blanco E."/>
            <person name="Bosak S.A."/>
            <person name="Bradley R.K."/>
            <person name="Brand A.D."/>
            <person name="Brent M.R."/>
            <person name="Brooks A.N."/>
            <person name="Brown R.H."/>
            <person name="Butlin R.K."/>
            <person name="Caggese C."/>
            <person name="Calvi B.R."/>
            <person name="Bernardo de Carvalho A."/>
            <person name="Caspi A."/>
            <person name="Castrezana S."/>
            <person name="Celniker S.E."/>
            <person name="Chang J.L."/>
            <person name="Chapple C."/>
            <person name="Chatterji S."/>
            <person name="Chinwalla A."/>
            <person name="Civetta A."/>
            <person name="Clifton S.W."/>
            <person name="Comeron J.M."/>
            <person name="Costello J.C."/>
            <person name="Coyne J.A."/>
            <person name="Daub J."/>
            <person name="David R.G."/>
            <person name="Delcher A.L."/>
            <person name="Delehaunty K."/>
            <person name="Do C.B."/>
            <person name="Ebling H."/>
            <person name="Edwards K."/>
            <person name="Eickbush T."/>
            <person name="Evans J.D."/>
            <person name="Filipski A."/>
            <person name="Findeiss S."/>
            <person name="Freyhult E."/>
            <person name="Fulton L."/>
            <person name="Fulton R."/>
            <person name="Garcia A.C."/>
            <person name="Gardiner A."/>
            <person name="Garfield D.A."/>
            <person name="Garvin B.E."/>
            <person name="Gibson G."/>
            <person name="Gilbert D."/>
            <person name="Gnerre S."/>
            <person name="Godfrey J."/>
            <person name="Good R."/>
            <person name="Gotea V."/>
            <person name="Gravely B."/>
            <person name="Greenberg A.J."/>
            <person name="Griffiths-Jones S."/>
            <person name="Gross S."/>
            <person name="Guigo R."/>
            <person name="Gustafson E.A."/>
            <person name="Haerty W."/>
            <person name="Hahn M.W."/>
            <person name="Halligan D.L."/>
            <person name="Halpern A.L."/>
            <person name="Halter G.M."/>
            <person name="Han M.V."/>
            <person name="Heger A."/>
            <person name="Hillier L."/>
            <person name="Hinrichs A.S."/>
            <person name="Holmes I."/>
            <person name="Hoskins R.A."/>
            <person name="Hubisz M.J."/>
            <person name="Hultmark D."/>
            <person name="Huntley M.A."/>
            <person name="Jaffe D.B."/>
            <person name="Jagadeeshan S."/>
            <person name="Jeck W.R."/>
            <person name="Johnson J."/>
            <person name="Jones C.D."/>
            <person name="Jordan W.C."/>
            <person name="Karpen G.H."/>
            <person name="Kataoka E."/>
            <person name="Keightley P.D."/>
            <person name="Kheradpour P."/>
            <person name="Kirkness E.F."/>
            <person name="Koerich L.B."/>
            <person name="Kristiansen K."/>
            <person name="Kudrna D."/>
            <person name="Kulathinal R.J."/>
            <person name="Kumar S."/>
            <person name="Kwok R."/>
            <person name="Lander E."/>
            <person name="Langley C.H."/>
            <person name="Lapoint R."/>
            <person name="Lazzaro B.P."/>
            <person name="Lee S.J."/>
            <person name="Levesque L."/>
            <person name="Li R."/>
            <person name="Lin C.F."/>
            <person name="Lin M.F."/>
            <person name="Lindblad-Toh K."/>
            <person name="Llopart A."/>
            <person name="Long M."/>
            <person name="Low L."/>
            <person name="Lozovsky E."/>
            <person name="Lu J."/>
            <person name="Luo M."/>
            <person name="Machado C.A."/>
            <person name="Makalowski W."/>
            <person name="Marzo M."/>
            <person name="Matsuda M."/>
            <person name="Matzkin L."/>
            <person name="McAllister B."/>
            <person name="McBride C.S."/>
            <person name="McKernan B."/>
            <person name="McKernan K."/>
            <person name="Mendez-Lago M."/>
            <person name="Minx P."/>
            <person name="Mollenhauer M.U."/>
            <person name="Montooth K."/>
            <person name="Mount S.M."/>
            <person name="Mu X."/>
            <person name="Myers E."/>
            <person name="Negre B."/>
            <person name="Newfeld S."/>
            <person name="Nielsen R."/>
            <person name="Noor M.A."/>
            <person name="O'Grady P."/>
            <person name="Pachter L."/>
            <person name="Papaceit M."/>
            <person name="Parisi M.J."/>
            <person name="Parisi M."/>
            <person name="Parts L."/>
            <person name="Pedersen J.S."/>
            <person name="Pesole G."/>
            <person name="Phillippy A.M."/>
            <person name="Ponting C.P."/>
            <person name="Pop M."/>
            <person name="Porcelli D."/>
            <person name="Powell J.R."/>
            <person name="Prohaska S."/>
            <person name="Pruitt K."/>
            <person name="Puig M."/>
            <person name="Quesneville H."/>
            <person name="Ram K.R."/>
            <person name="Rand D."/>
            <person name="Rasmussen M.D."/>
            <person name="Reed L.K."/>
            <person name="Reenan R."/>
            <person name="Reily A."/>
            <person name="Remington K.A."/>
            <person name="Rieger T.T."/>
            <person name="Ritchie M.G."/>
            <person name="Robin C."/>
            <person name="Rogers Y.H."/>
            <person name="Rohde C."/>
            <person name="Rozas J."/>
            <person name="Rubenfield M.J."/>
            <person name="Ruiz A."/>
            <person name="Russo S."/>
            <person name="Salzberg S.L."/>
            <person name="Sanchez-Gracia A."/>
            <person name="Saranga D.J."/>
            <person name="Sato H."/>
            <person name="Schaeffer S.W."/>
            <person name="Schatz M.C."/>
            <person name="Schlenke T."/>
            <person name="Schwartz R."/>
            <person name="Segarra C."/>
            <person name="Singh R.S."/>
            <person name="Sirot L."/>
            <person name="Sirota M."/>
            <person name="Sisneros N.B."/>
            <person name="Smith C.D."/>
            <person name="Smith T.F."/>
            <person name="Spieth J."/>
            <person name="Stage D.E."/>
            <person name="Stark A."/>
            <person name="Stephan W."/>
            <person name="Strausberg R.L."/>
            <person name="Strempel S."/>
            <person name="Sturgill D."/>
            <person name="Sutton G."/>
            <person name="Sutton G.G."/>
            <person name="Tao W."/>
            <person name="Teichmann S."/>
            <person name="Tobari Y.N."/>
            <person name="Tomimura Y."/>
            <person name="Tsolas J.M."/>
            <person name="Valente V.L."/>
            <person name="Venter E."/>
            <person name="Venter J.C."/>
            <person name="Vicario S."/>
            <person name="Vieira F.G."/>
            <person name="Vilella A.J."/>
            <person name="Villasante A."/>
            <person name="Walenz B."/>
            <person name="Wang J."/>
            <person name="Wasserman M."/>
            <person name="Watts T."/>
            <person name="Wilson D."/>
            <person name="Wilson R.K."/>
            <person name="Wing R.A."/>
            <person name="Wolfner M.F."/>
            <person name="Wong A."/>
            <person name="Wong G.K."/>
            <person name="Wu C.I."/>
            <person name="Wu G."/>
            <person name="Yamamoto D."/>
            <person name="Yang H.P."/>
            <person name="Yang S.P."/>
            <person name="Yorke J.A."/>
            <person name="Yoshida K."/>
            <person name="Zdobnov E."/>
            <person name="Zhang P."/>
            <person name="Zhang Y."/>
            <person name="Zimin A.V."/>
            <person name="Baldwin J."/>
            <person name="Abdouelleil A."/>
            <person name="Abdulkadir J."/>
            <person name="Abebe A."/>
            <person name="Abera B."/>
            <person name="Abreu J."/>
            <person name="Acer S.C."/>
            <person name="Aftuck L."/>
            <person name="Alexander A."/>
            <person name="An P."/>
            <person name="Anderson E."/>
            <person name="Anderson S."/>
            <person name="Arachi H."/>
            <person name="Azer M."/>
            <person name="Bachantsang P."/>
            <person name="Barry A."/>
            <person name="Bayul T."/>
            <person name="Berlin A."/>
            <person name="Bessette D."/>
            <person name="Bloom T."/>
            <person name="Blye J."/>
            <person name="Boguslavskiy L."/>
            <person name="Bonnet C."/>
            <person name="Boukhgalter B."/>
            <person name="Bourzgui I."/>
            <person name="Brown A."/>
            <person name="Cahill P."/>
            <person name="Channer S."/>
            <person name="Cheshatsang Y."/>
            <person name="Chuda L."/>
            <person name="Citroen M."/>
            <person name="Collymore A."/>
            <person name="Cooke P."/>
            <person name="Costello M."/>
            <person name="D'Aco K."/>
            <person name="Daza R."/>
            <person name="De Haan G."/>
            <person name="DeGray S."/>
            <person name="DeMaso C."/>
            <person name="Dhargay N."/>
            <person name="Dooley K."/>
            <person name="Dooley E."/>
            <person name="Doricent M."/>
            <person name="Dorje P."/>
            <person name="Dorjee K."/>
            <person name="Dupes A."/>
            <person name="Elong R."/>
            <person name="Falk J."/>
            <person name="Farina A."/>
            <person name="Faro S."/>
            <person name="Ferguson D."/>
            <person name="Fisher S."/>
            <person name="Foley C.D."/>
            <person name="Franke A."/>
            <person name="Friedrich D."/>
            <person name="Gadbois L."/>
            <person name="Gearin G."/>
            <person name="Gearin C.R."/>
            <person name="Giannoukos G."/>
            <person name="Goode T."/>
            <person name="Graham J."/>
            <person name="Grandbois E."/>
            <person name="Grewal S."/>
            <person name="Gyaltsen K."/>
            <person name="Hafez N."/>
            <person name="Hagos B."/>
            <person name="Hall J."/>
            <person name="Henson C."/>
            <person name="Hollinger A."/>
            <person name="Honan T."/>
            <person name="Huard M.D."/>
            <person name="Hughes L."/>
            <person name="Hurhula B."/>
            <person name="Husby M.E."/>
            <person name="Kamat A."/>
            <person name="Kanga B."/>
            <person name="Kashin S."/>
            <person name="Khazanovich D."/>
            <person name="Kisner P."/>
            <person name="Lance K."/>
            <person name="Lara M."/>
            <person name="Lee W."/>
            <person name="Lennon N."/>
            <person name="Letendre F."/>
            <person name="LeVine R."/>
            <person name="Lipovsky A."/>
            <person name="Liu X."/>
            <person name="Liu J."/>
            <person name="Liu S."/>
            <person name="Lokyitsang T."/>
            <person name="Lokyitsang Y."/>
            <person name="Lubonja R."/>
            <person name="Lui A."/>
            <person name="MacDonald P."/>
            <person name="Magnisalis V."/>
            <person name="Maru K."/>
            <person name="Matthews C."/>
            <person name="McCusker W."/>
            <person name="McDonough S."/>
            <person name="Mehta T."/>
            <person name="Meldrim J."/>
            <person name="Meneus L."/>
            <person name="Mihai O."/>
            <person name="Mihalev A."/>
            <person name="Mihova T."/>
            <person name="Mittelman R."/>
            <person name="Mlenga V."/>
            <person name="Montmayeur A."/>
            <person name="Mulrain L."/>
            <person name="Navidi A."/>
            <person name="Naylor J."/>
            <person name="Negash T."/>
            <person name="Nguyen T."/>
            <person name="Nguyen N."/>
            <person name="Nicol R."/>
            <person name="Norbu C."/>
            <person name="Norbu N."/>
            <person name="Novod N."/>
            <person name="O'Neill B."/>
            <person name="Osman S."/>
            <person name="Markiewicz E."/>
            <person name="Oyono O.L."/>
            <person name="Patti C."/>
            <person name="Phunkhang P."/>
            <person name="Pierre F."/>
            <person name="Priest M."/>
            <person name="Raghuraman S."/>
            <person name="Rege F."/>
            <person name="Reyes R."/>
            <person name="Rise C."/>
            <person name="Rogov P."/>
            <person name="Ross K."/>
            <person name="Ryan E."/>
            <person name="Settipalli S."/>
            <person name="Shea T."/>
            <person name="Sherpa N."/>
            <person name="Shi L."/>
            <person name="Shih D."/>
            <person name="Sparrow T."/>
            <person name="Spaulding J."/>
            <person name="Stalker J."/>
            <person name="Stange-Thomann N."/>
            <person name="Stavropoulos S."/>
            <person name="Stone C."/>
            <person name="Strader C."/>
            <person name="Tesfaye S."/>
            <person name="Thomson T."/>
            <person name="Thoulutsang Y."/>
            <person name="Thoulutsang D."/>
            <person name="Topham K."/>
            <person name="Topping I."/>
            <person name="Tsamla T."/>
            <person name="Vassiliev H."/>
            <person name="Vo A."/>
            <person name="Wangchuk T."/>
            <person name="Wangdi T."/>
            <person name="Weiand M."/>
            <person name="Wilkinson J."/>
            <person name="Wilson A."/>
            <person name="Yadav S."/>
            <person name="Young G."/>
            <person name="Yu Q."/>
            <person name="Zembek L."/>
            <person name="Zhong D."/>
            <person name="Zimmer A."/>
            <person name="Zwirko Z."/>
            <person name="Jaffe D.B."/>
            <person name="Alvarez P."/>
            <person name="Brockman W."/>
            <person name="Butler J."/>
            <person name="Chin C."/>
            <person name="Gnerre S."/>
            <person name="Grabherr M."/>
            <person name="Kleber M."/>
            <person name="Mauceli E."/>
            <person name="MacCallum I."/>
        </authorList>
    </citation>
    <scope>NUCLEOTIDE SEQUENCE [LARGE SCALE GENOMIC DNA]</scope>
    <source>
        <strain evidence="5">Tucson 15287-2541.00</strain>
    </source>
</reference>
<dbReference type="OrthoDB" id="2309723at2759"/>
<dbReference type="STRING" id="7222.B4JU18"/>
<dbReference type="FunFam" id="3.40.30.10:FF:000034">
    <property type="entry name" value="glutathione S-transferase 1"/>
    <property type="match status" value="1"/>
</dbReference>
<dbReference type="EMBL" id="CH916374">
    <property type="protein sequence ID" value="EDV91597.1"/>
    <property type="molecule type" value="Genomic_DNA"/>
</dbReference>
<evidence type="ECO:0000313" key="5">
    <source>
        <dbReference type="Proteomes" id="UP000001070"/>
    </source>
</evidence>
<protein>
    <submittedName>
        <fullName evidence="4">GH17521</fullName>
    </submittedName>
</protein>
<dbReference type="SUPFAM" id="SSF47616">
    <property type="entry name" value="GST C-terminal domain-like"/>
    <property type="match status" value="1"/>
</dbReference>
<accession>B4JU18</accession>
<dbReference type="AlphaFoldDB" id="B4JU18"/>
<dbReference type="OMA" id="WDENWKG"/>
<dbReference type="SUPFAM" id="SSF52833">
    <property type="entry name" value="Thioredoxin-like"/>
    <property type="match status" value="1"/>
</dbReference>
<name>B4JU18_DROGR</name>
<evidence type="ECO:0000256" key="1">
    <source>
        <dbReference type="ARBA" id="ARBA00011738"/>
    </source>
</evidence>
<dbReference type="InterPro" id="IPR036249">
    <property type="entry name" value="Thioredoxin-like_sf"/>
</dbReference>
<dbReference type="PANTHER" id="PTHR43969">
    <property type="entry name" value="GLUTATHIONE S TRANSFERASE D10, ISOFORM A-RELATED"/>
    <property type="match status" value="1"/>
</dbReference>
<dbReference type="HOGENOM" id="CLU_011226_2_1_1"/>
<dbReference type="Pfam" id="PF00043">
    <property type="entry name" value="GST_C"/>
    <property type="match status" value="1"/>
</dbReference>
<dbReference type="Proteomes" id="UP000001070">
    <property type="component" value="Unassembled WGS sequence"/>
</dbReference>
<dbReference type="InParanoid" id="B4JU18"/>
<feature type="domain" description="GST N-terminal" evidence="2">
    <location>
        <begin position="1"/>
        <end position="80"/>
    </location>
</feature>
<organism evidence="5">
    <name type="scientific">Drosophila grimshawi</name>
    <name type="common">Hawaiian fruit fly</name>
    <name type="synonym">Idiomyia grimshawi</name>
    <dbReference type="NCBI Taxonomy" id="7222"/>
    <lineage>
        <taxon>Eukaryota</taxon>
        <taxon>Metazoa</taxon>
        <taxon>Ecdysozoa</taxon>
        <taxon>Arthropoda</taxon>
        <taxon>Hexapoda</taxon>
        <taxon>Insecta</taxon>
        <taxon>Pterygota</taxon>
        <taxon>Neoptera</taxon>
        <taxon>Endopterygota</taxon>
        <taxon>Diptera</taxon>
        <taxon>Brachycera</taxon>
        <taxon>Muscomorpha</taxon>
        <taxon>Ephydroidea</taxon>
        <taxon>Drosophilidae</taxon>
        <taxon>Drosophila</taxon>
        <taxon>Hawaiian Drosophila</taxon>
    </lineage>
</organism>
<dbReference type="SFLD" id="SFLDG00358">
    <property type="entry name" value="Main_(cytGST)"/>
    <property type="match status" value="1"/>
</dbReference>
<dbReference type="InterPro" id="IPR010987">
    <property type="entry name" value="Glutathione-S-Trfase_C-like"/>
</dbReference>
<comment type="subunit">
    <text evidence="1">Homodimer.</text>
</comment>
<proteinExistence type="predicted"/>
<dbReference type="PROSITE" id="PS50405">
    <property type="entry name" value="GST_CTER"/>
    <property type="match status" value="1"/>
</dbReference>
<evidence type="ECO:0000259" key="2">
    <source>
        <dbReference type="PROSITE" id="PS50404"/>
    </source>
</evidence>
<sequence length="216" mass="24559">MDFYYLPGSAPCASVIMTAKALGIELNKKLINIMEGEHLKPEYVKINPQHTIPTLVDNGLALWESRAILIYLVEKYGKDDSLYPKDPKEQALINQRLYFDMGVLYKSFGDYYYPQIREGKPANPEDYKKIETALDFLDTFLQGQQYVAGGQLTIADISILSSVSTLVVMGFDLSKYPSVAKWFENAKKETPAWNEVWEGLQKTKEWIDSKLKAVNA</sequence>
<dbReference type="Gene3D" id="1.20.1050.10">
    <property type="match status" value="1"/>
</dbReference>
<dbReference type="eggNOG" id="KOG0867">
    <property type="taxonomic scope" value="Eukaryota"/>
</dbReference>
<dbReference type="InterPro" id="IPR004045">
    <property type="entry name" value="Glutathione_S-Trfase_N"/>
</dbReference>
<dbReference type="CDD" id="cd03045">
    <property type="entry name" value="GST_N_Delta_Epsilon"/>
    <property type="match status" value="1"/>
</dbReference>
<dbReference type="SMR" id="B4JU18"/>
<dbReference type="PROSITE" id="PS50404">
    <property type="entry name" value="GST_NTER"/>
    <property type="match status" value="1"/>
</dbReference>
<dbReference type="FunFam" id="1.20.1050.10:FF:000007">
    <property type="entry name" value="Glutathione S-transferase 1-1"/>
    <property type="match status" value="1"/>
</dbReference>
<dbReference type="Pfam" id="PF13417">
    <property type="entry name" value="GST_N_3"/>
    <property type="match status" value="1"/>
</dbReference>
<dbReference type="GO" id="GO:0006749">
    <property type="term" value="P:glutathione metabolic process"/>
    <property type="evidence" value="ECO:0007669"/>
    <property type="project" value="TreeGrafter"/>
</dbReference>
<dbReference type="PhylomeDB" id="B4JU18"/>
<dbReference type="InterPro" id="IPR040079">
    <property type="entry name" value="Glutathione_S-Trfase"/>
</dbReference>
<dbReference type="GO" id="GO:0004364">
    <property type="term" value="F:glutathione transferase activity"/>
    <property type="evidence" value="ECO:0007669"/>
    <property type="project" value="TreeGrafter"/>
</dbReference>
<dbReference type="SFLD" id="SFLDG01153">
    <property type="entry name" value="Main.4:_Theta-like"/>
    <property type="match status" value="1"/>
</dbReference>
<dbReference type="Gene3D" id="3.40.30.10">
    <property type="entry name" value="Glutaredoxin"/>
    <property type="match status" value="1"/>
</dbReference>
<keyword evidence="5" id="KW-1185">Reference proteome</keyword>
<gene>
    <name evidence="4" type="primary">Dgri\GH17521</name>
    <name evidence="4" type="ORF">Dgri_GH17521</name>
</gene>
<dbReference type="CDD" id="cd03177">
    <property type="entry name" value="GST_C_Delta_Epsilon"/>
    <property type="match status" value="1"/>
</dbReference>
<dbReference type="InterPro" id="IPR036282">
    <property type="entry name" value="Glutathione-S-Trfase_C_sf"/>
</dbReference>
<dbReference type="InterPro" id="IPR004046">
    <property type="entry name" value="GST_C"/>
</dbReference>
<dbReference type="PANTHER" id="PTHR43969:SF9">
    <property type="entry name" value="GLUTATHIONE S TRANSFERASE D10, ISOFORM A-RELATED"/>
    <property type="match status" value="1"/>
</dbReference>
<evidence type="ECO:0000259" key="3">
    <source>
        <dbReference type="PROSITE" id="PS50405"/>
    </source>
</evidence>
<feature type="domain" description="GST C-terminal" evidence="3">
    <location>
        <begin position="86"/>
        <end position="211"/>
    </location>
</feature>
<dbReference type="SFLD" id="SFLDS00019">
    <property type="entry name" value="Glutathione_Transferase_(cytos"/>
    <property type="match status" value="1"/>
</dbReference>